<comment type="caution">
    <text evidence="2">The sequence shown here is derived from an EMBL/GenBank/DDBJ whole genome shotgun (WGS) entry which is preliminary data.</text>
</comment>
<keyword evidence="3" id="KW-1185">Reference proteome</keyword>
<evidence type="ECO:0000313" key="2">
    <source>
        <dbReference type="EMBL" id="KRX08497.1"/>
    </source>
</evidence>
<accession>A0A0V0R1Y4</accession>
<gene>
    <name evidence="2" type="ORF">PPERSA_12978</name>
</gene>
<dbReference type="AlphaFoldDB" id="A0A0V0R1Y4"/>
<dbReference type="EMBL" id="LDAU01000063">
    <property type="protein sequence ID" value="KRX08497.1"/>
    <property type="molecule type" value="Genomic_DNA"/>
</dbReference>
<organism evidence="2 3">
    <name type="scientific">Pseudocohnilembus persalinus</name>
    <name type="common">Ciliate</name>
    <dbReference type="NCBI Taxonomy" id="266149"/>
    <lineage>
        <taxon>Eukaryota</taxon>
        <taxon>Sar</taxon>
        <taxon>Alveolata</taxon>
        <taxon>Ciliophora</taxon>
        <taxon>Intramacronucleata</taxon>
        <taxon>Oligohymenophorea</taxon>
        <taxon>Scuticociliatia</taxon>
        <taxon>Philasterida</taxon>
        <taxon>Pseudocohnilembidae</taxon>
        <taxon>Pseudocohnilembus</taxon>
    </lineage>
</organism>
<evidence type="ECO:0000313" key="3">
    <source>
        <dbReference type="Proteomes" id="UP000054937"/>
    </source>
</evidence>
<reference evidence="2 3" key="1">
    <citation type="journal article" date="2015" name="Sci. Rep.">
        <title>Genome of the facultative scuticociliatosis pathogen Pseudocohnilembus persalinus provides insight into its virulence through horizontal gene transfer.</title>
        <authorList>
            <person name="Xiong J."/>
            <person name="Wang G."/>
            <person name="Cheng J."/>
            <person name="Tian M."/>
            <person name="Pan X."/>
            <person name="Warren A."/>
            <person name="Jiang C."/>
            <person name="Yuan D."/>
            <person name="Miao W."/>
        </authorList>
    </citation>
    <scope>NUCLEOTIDE SEQUENCE [LARGE SCALE GENOMIC DNA]</scope>
    <source>
        <strain evidence="2">36N120E</strain>
    </source>
</reference>
<protein>
    <submittedName>
        <fullName evidence="2">Uncharacterized protein</fullName>
    </submittedName>
</protein>
<feature type="compositionally biased region" description="Polar residues" evidence="1">
    <location>
        <begin position="220"/>
        <end position="248"/>
    </location>
</feature>
<feature type="compositionally biased region" description="Basic residues" evidence="1">
    <location>
        <begin position="1"/>
        <end position="12"/>
    </location>
</feature>
<dbReference type="Proteomes" id="UP000054937">
    <property type="component" value="Unassembled WGS sequence"/>
</dbReference>
<evidence type="ECO:0000256" key="1">
    <source>
        <dbReference type="SAM" id="MobiDB-lite"/>
    </source>
</evidence>
<feature type="region of interest" description="Disordered" evidence="1">
    <location>
        <begin position="205"/>
        <end position="257"/>
    </location>
</feature>
<name>A0A0V0R1Y4_PSEPJ</name>
<feature type="compositionally biased region" description="Low complexity" evidence="1">
    <location>
        <begin position="35"/>
        <end position="54"/>
    </location>
</feature>
<proteinExistence type="predicted"/>
<feature type="compositionally biased region" description="Basic and acidic residues" evidence="1">
    <location>
        <begin position="205"/>
        <end position="217"/>
    </location>
</feature>
<feature type="region of interest" description="Disordered" evidence="1">
    <location>
        <begin position="1"/>
        <end position="87"/>
    </location>
</feature>
<sequence length="306" mass="36031">MSSSTQKRRRTRQERCSTNMSLLQSQREHGDKNHQQSQQLQTQSSNRQKNSNSSINFTQLEKADQNKSQSQNQQDKQNEKEQNEIQDEQNQNQNYYNNIQSSNYTQNNHVMPPLSANKRRPFKIQLVDCSPGKKNTKKQLENEIQHKLEECNKYDRNQSPDSPSKMGIALFIDFFKIYNFVFNIKLYVLKIDAFYKEYKLSTAKKQELKSSDQKSEENGENNLNTQDQYKRSNNFEGIQNQDTLASYSKRTKSRNRDNLNSTSAFQIENNSQQQNQQNQQNQEKIENFKFYQAYSSIHGSGITIRQ</sequence>
<dbReference type="InParanoid" id="A0A0V0R1Y4"/>
<feature type="compositionally biased region" description="Low complexity" evidence="1">
    <location>
        <begin position="66"/>
        <end position="75"/>
    </location>
</feature>